<dbReference type="AlphaFoldDB" id="A0A7J3VSG1"/>
<sequence>MKIVIREVNAGFWNPFEEMLEKKQKTGQCVICGLELLNDKTYSCPHCEAVGHMTCFDDWLLIRKTCPLCRRPIVED</sequence>
<dbReference type="PROSITE" id="PS50089">
    <property type="entry name" value="ZF_RING_2"/>
    <property type="match status" value="1"/>
</dbReference>
<dbReference type="InterPro" id="IPR013083">
    <property type="entry name" value="Znf_RING/FYVE/PHD"/>
</dbReference>
<evidence type="ECO:0000259" key="1">
    <source>
        <dbReference type="PROSITE" id="PS50089"/>
    </source>
</evidence>
<comment type="caution">
    <text evidence="2">The sequence shown here is derived from an EMBL/GenBank/DDBJ whole genome shotgun (WGS) entry which is preliminary data.</text>
</comment>
<accession>A0A7J3VSG1</accession>
<dbReference type="Gene3D" id="3.30.40.10">
    <property type="entry name" value="Zinc/RING finger domain, C3HC4 (zinc finger)"/>
    <property type="match status" value="1"/>
</dbReference>
<dbReference type="InterPro" id="IPR001841">
    <property type="entry name" value="Znf_RING"/>
</dbReference>
<evidence type="ECO:0000313" key="2">
    <source>
        <dbReference type="EMBL" id="HHM43980.1"/>
    </source>
</evidence>
<dbReference type="EMBL" id="DRXH01000055">
    <property type="protein sequence ID" value="HHM43980.1"/>
    <property type="molecule type" value="Genomic_DNA"/>
</dbReference>
<dbReference type="SUPFAM" id="SSF57850">
    <property type="entry name" value="RING/U-box"/>
    <property type="match status" value="1"/>
</dbReference>
<proteinExistence type="predicted"/>
<organism evidence="2">
    <name type="scientific">Caldiarchaeum subterraneum</name>
    <dbReference type="NCBI Taxonomy" id="311458"/>
    <lineage>
        <taxon>Archaea</taxon>
        <taxon>Nitrososphaerota</taxon>
        <taxon>Candidatus Caldarchaeales</taxon>
        <taxon>Candidatus Caldarchaeaceae</taxon>
        <taxon>Candidatus Caldarchaeum</taxon>
    </lineage>
</organism>
<name>A0A7J3VSG1_CALS0</name>
<dbReference type="Pfam" id="PF13639">
    <property type="entry name" value="zf-RING_2"/>
    <property type="match status" value="1"/>
</dbReference>
<reference evidence="2" key="1">
    <citation type="journal article" date="2020" name="mSystems">
        <title>Genome- and Community-Level Interaction Insights into Carbon Utilization and Element Cycling Functions of Hydrothermarchaeota in Hydrothermal Sediment.</title>
        <authorList>
            <person name="Zhou Z."/>
            <person name="Liu Y."/>
            <person name="Xu W."/>
            <person name="Pan J."/>
            <person name="Luo Z.H."/>
            <person name="Li M."/>
        </authorList>
    </citation>
    <scope>NUCLEOTIDE SEQUENCE [LARGE SCALE GENOMIC DNA]</scope>
    <source>
        <strain evidence="2">SpSt-1074</strain>
    </source>
</reference>
<feature type="domain" description="RING-type" evidence="1">
    <location>
        <begin position="29"/>
        <end position="70"/>
    </location>
</feature>
<protein>
    <recommendedName>
        <fullName evidence="1">RING-type domain-containing protein</fullName>
    </recommendedName>
</protein>
<gene>
    <name evidence="2" type="ORF">ENM31_01600</name>
</gene>